<dbReference type="InterPro" id="IPR041275">
    <property type="entry name" value="EspB_PE"/>
</dbReference>
<dbReference type="EMBL" id="CP029543">
    <property type="protein sequence ID" value="AWV47052.1"/>
    <property type="molecule type" value="Genomic_DNA"/>
</dbReference>
<reference evidence="2 4" key="3">
    <citation type="submission" date="2018-05" db="EMBL/GenBank/DDBJ databases">
        <title>Evolution of small genomes with special reference to Mycobacterium leprae.</title>
        <authorList>
            <person name="Mohanty P.S."/>
            <person name="Bansal A.K."/>
            <person name="Gupta U.D."/>
            <person name="Naaz F."/>
            <person name="Dwivedi V.D."/>
            <person name="Singh H."/>
            <person name="Gupta G."/>
            <person name="Sharma S."/>
            <person name="Arora M."/>
        </authorList>
    </citation>
    <scope>NUCLEOTIDE SEQUENCE [LARGE SCALE GENOMIC DNA]</scope>
    <source>
        <strain evidence="2 4">MRHRU-235-G</strain>
    </source>
</reference>
<dbReference type="AlphaFoldDB" id="O33078"/>
<dbReference type="EMBL" id="Y14967">
    <property type="protein sequence ID" value="CAA75195.1"/>
    <property type="molecule type" value="Genomic_DNA"/>
</dbReference>
<sequence>MQTYLVAGYQERQKLAQSLRNAAKAYEVDEESVSVMNNGSQGSVSDHSAGARGYGTGHGFNGATKRVVLGRMMQTSVAMVKEGWFRGEVASHGMYELLQAS</sequence>
<dbReference type="Pfam" id="PF18625">
    <property type="entry name" value="EspB_PE"/>
    <property type="match status" value="1"/>
</dbReference>
<feature type="domain" description="ESX-1 secretion-associated protein EspB PE" evidence="1">
    <location>
        <begin position="1"/>
        <end position="31"/>
    </location>
</feature>
<evidence type="ECO:0000313" key="3">
    <source>
        <dbReference type="EMBL" id="CAA75195.1"/>
    </source>
</evidence>
<accession>O33078</accession>
<dbReference type="Proteomes" id="UP000249682">
    <property type="component" value="Chromosome"/>
</dbReference>
<evidence type="ECO:0000259" key="1">
    <source>
        <dbReference type="Pfam" id="PF18625"/>
    </source>
</evidence>
<dbReference type="SMR" id="O33078"/>
<gene>
    <name evidence="3" type="primary">MLCB628.06</name>
    <name evidence="2" type="ORF">DIJ64_00205</name>
</gene>
<reference evidence="3" key="2">
    <citation type="submission" date="1997-08" db="EMBL/GenBank/DDBJ databases">
        <authorList>
            <person name="Eiglmeier K."/>
            <person name="Garnier T."/>
            <person name="De Rossi E."/>
            <person name="Fsihi H."/>
            <person name="Cole S.T."/>
        </authorList>
    </citation>
    <scope>NUCLEOTIDE SEQUENCE</scope>
</reference>
<evidence type="ECO:0000313" key="2">
    <source>
        <dbReference type="EMBL" id="AWV47052.1"/>
    </source>
</evidence>
<protein>
    <submittedName>
        <fullName evidence="3">Uncharacterized protein MLCB628.06</fullName>
    </submittedName>
</protein>
<dbReference type="PIR" id="T10026">
    <property type="entry name" value="T10026"/>
</dbReference>
<proteinExistence type="predicted"/>
<evidence type="ECO:0000313" key="4">
    <source>
        <dbReference type="Proteomes" id="UP000249682"/>
    </source>
</evidence>
<reference evidence="3" key="1">
    <citation type="journal article" date="1993" name="Mol. Microbiol.">
        <title>Use of an ordered cosmid library to deduce the genomic organization of Mycobacterium leprae.</title>
        <authorList>
            <person name="Eiglmeier K."/>
            <person name="Honore N."/>
            <person name="Woods S.A."/>
            <person name="Caudron B."/>
            <person name="Cole S.T."/>
        </authorList>
    </citation>
    <scope>NUCLEOTIDE SEQUENCE</scope>
</reference>
<name>O33078_MYCLR</name>
<dbReference type="RefSeq" id="WP_041322256.1">
    <property type="nucleotide sequence ID" value="NZ_CP029543.1"/>
</dbReference>
<organism evidence="3">
    <name type="scientific">Mycobacterium leprae</name>
    <dbReference type="NCBI Taxonomy" id="1769"/>
    <lineage>
        <taxon>Bacteria</taxon>
        <taxon>Bacillati</taxon>
        <taxon>Actinomycetota</taxon>
        <taxon>Actinomycetes</taxon>
        <taxon>Mycobacteriales</taxon>
        <taxon>Mycobacteriaceae</taxon>
        <taxon>Mycobacterium</taxon>
    </lineage>
</organism>